<dbReference type="Proteomes" id="UP000194236">
    <property type="component" value="Unassembled WGS sequence"/>
</dbReference>
<evidence type="ECO:0000256" key="1">
    <source>
        <dbReference type="SAM" id="MobiDB-lite"/>
    </source>
</evidence>
<proteinExistence type="predicted"/>
<feature type="compositionally biased region" description="Polar residues" evidence="1">
    <location>
        <begin position="63"/>
        <end position="73"/>
    </location>
</feature>
<evidence type="ECO:0000313" key="2">
    <source>
        <dbReference type="EMBL" id="OTF69699.1"/>
    </source>
</evidence>
<name>A0A1Y3AMM8_EURMA</name>
<reference evidence="2 3" key="1">
    <citation type="submission" date="2017-03" db="EMBL/GenBank/DDBJ databases">
        <title>Genome Survey of Euroglyphus maynei.</title>
        <authorList>
            <person name="Arlian L.G."/>
            <person name="Morgan M.S."/>
            <person name="Rider S.D."/>
        </authorList>
    </citation>
    <scope>NUCLEOTIDE SEQUENCE [LARGE SCALE GENOMIC DNA]</scope>
    <source>
        <strain evidence="2">Arlian Lab</strain>
        <tissue evidence="2">Whole body</tissue>
    </source>
</reference>
<keyword evidence="3" id="KW-1185">Reference proteome</keyword>
<feature type="region of interest" description="Disordered" evidence="1">
    <location>
        <begin position="62"/>
        <end position="111"/>
    </location>
</feature>
<accession>A0A1Y3AMM8</accession>
<organism evidence="2 3">
    <name type="scientific">Euroglyphus maynei</name>
    <name type="common">Mayne's house dust mite</name>
    <dbReference type="NCBI Taxonomy" id="6958"/>
    <lineage>
        <taxon>Eukaryota</taxon>
        <taxon>Metazoa</taxon>
        <taxon>Ecdysozoa</taxon>
        <taxon>Arthropoda</taxon>
        <taxon>Chelicerata</taxon>
        <taxon>Arachnida</taxon>
        <taxon>Acari</taxon>
        <taxon>Acariformes</taxon>
        <taxon>Sarcoptiformes</taxon>
        <taxon>Astigmata</taxon>
        <taxon>Psoroptidia</taxon>
        <taxon>Analgoidea</taxon>
        <taxon>Pyroglyphidae</taxon>
        <taxon>Pyroglyphinae</taxon>
        <taxon>Euroglyphus</taxon>
    </lineage>
</organism>
<feature type="compositionally biased region" description="Basic and acidic residues" evidence="1">
    <location>
        <begin position="87"/>
        <end position="111"/>
    </location>
</feature>
<evidence type="ECO:0000313" key="3">
    <source>
        <dbReference type="Proteomes" id="UP000194236"/>
    </source>
</evidence>
<sequence>LGDDNNHHHNREDDGKLLEKIAHDDIGFGGPSKWTIQMNEPFDMDDDNELIEEEEKKFEIRTAQLTDPMQNNDDSLEQEKPTLSNRNDPKKSNINEWKKVDKKKAATESELRSTIKKFNEKTKKEKRAIVAAANVADDIDDEEANTVQLQWEFSKNSNNKTVNKKKK</sequence>
<gene>
    <name evidence="2" type="ORF">BLA29_004959</name>
</gene>
<dbReference type="AlphaFoldDB" id="A0A1Y3AMM8"/>
<protein>
    <submittedName>
        <fullName evidence="2">Uncharacterized protein</fullName>
    </submittedName>
</protein>
<comment type="caution">
    <text evidence="2">The sequence shown here is derived from an EMBL/GenBank/DDBJ whole genome shotgun (WGS) entry which is preliminary data.</text>
</comment>
<feature type="non-terminal residue" evidence="2">
    <location>
        <position position="1"/>
    </location>
</feature>
<dbReference type="EMBL" id="MUJZ01069203">
    <property type="protein sequence ID" value="OTF69699.1"/>
    <property type="molecule type" value="Genomic_DNA"/>
</dbReference>